<reference evidence="1 2" key="1">
    <citation type="submission" date="2017-03" db="EMBL/GenBank/DDBJ databases">
        <authorList>
            <person name="Afonso C.L."/>
            <person name="Miller P.J."/>
            <person name="Scott M.A."/>
            <person name="Spackman E."/>
            <person name="Goraichik I."/>
            <person name="Dimitrov K.M."/>
            <person name="Suarez D.L."/>
            <person name="Swayne D.E."/>
        </authorList>
    </citation>
    <scope>NUCLEOTIDE SEQUENCE [LARGE SCALE GENOMIC DNA]</scope>
    <source>
        <strain evidence="1 2">CNRZ 918</strain>
    </source>
</reference>
<dbReference type="RefSeq" id="WP_101620830.1">
    <property type="nucleotide sequence ID" value="NZ_FXZD01000010.1"/>
</dbReference>
<protein>
    <submittedName>
        <fullName evidence="1">Uncharacterized protein</fullName>
    </submittedName>
</protein>
<name>A0A2H1KU64_9MICO</name>
<evidence type="ECO:0000313" key="1">
    <source>
        <dbReference type="EMBL" id="SMY03094.1"/>
    </source>
</evidence>
<proteinExistence type="predicted"/>
<evidence type="ECO:0000313" key="2">
    <source>
        <dbReference type="Proteomes" id="UP000234433"/>
    </source>
</evidence>
<dbReference type="EMBL" id="FXZD01000010">
    <property type="protein sequence ID" value="SMY03094.1"/>
    <property type="molecule type" value="Genomic_DNA"/>
</dbReference>
<gene>
    <name evidence="1" type="ORF">BANT918_02807</name>
</gene>
<dbReference type="AlphaFoldDB" id="A0A2H1KU64"/>
<dbReference type="Proteomes" id="UP000234433">
    <property type="component" value="Unassembled WGS sequence"/>
</dbReference>
<accession>A0A2H1KU64</accession>
<organism evidence="1 2">
    <name type="scientific">Brevibacterium antiquum CNRZ 918</name>
    <dbReference type="NCBI Taxonomy" id="1255637"/>
    <lineage>
        <taxon>Bacteria</taxon>
        <taxon>Bacillati</taxon>
        <taxon>Actinomycetota</taxon>
        <taxon>Actinomycetes</taxon>
        <taxon>Micrococcales</taxon>
        <taxon>Brevibacteriaceae</taxon>
        <taxon>Brevibacterium</taxon>
    </lineage>
</organism>
<sequence length="153" mass="16978">MTSLPPPLGIDRAGISIGNTSDSHFVVSENRLIHRTPDRPDYVYRWPDIESLDLYLPIGRWSRPALADILVGALRMVLTLSAWTGDAPIGSLTVRAIGETSVQLDITPHYVVGYDSRSAITAANFLREIHCDPELRSILRDPEAVSATLRRLF</sequence>